<keyword evidence="4" id="KW-0046">Antibiotic resistance</keyword>
<dbReference type="GO" id="GO:0046677">
    <property type="term" value="P:response to antibiotic"/>
    <property type="evidence" value="ECO:0007669"/>
    <property type="project" value="UniProtKB-KW"/>
</dbReference>
<sequence>MVGVRLALTALLAHFVHLSLTTAGVLTCRRRPAPPRVLEDGALGRATLAEGLRLLGLRRGQIVLVHASLRSVGEIAGGVATLYDALRDVLGRRGTLVVPAYTPGNSDTSKSFHRATRHMTAKEKEAYRERIPAFDPEKSSSAECGVLSEYVRTRRRAVRSGHPQTSFAAVGPAARRLMAGHPHNDHLGERSPLRELERRGAMVLLLGVSYDKCTAFHLAEYRYTPDPPRAQYGCAMKVDGQRTWIRYTDVVLDDSDFGECGAAMELTEKVNLGRVGNADSRFFPLPAAVAFAQNWLAERRGGTRE</sequence>
<dbReference type="AlphaFoldDB" id="A0A5J5K9N8"/>
<evidence type="ECO:0000256" key="2">
    <source>
        <dbReference type="ARBA" id="ARBA00022679"/>
    </source>
</evidence>
<dbReference type="RefSeq" id="WP_150931697.1">
    <property type="nucleotide sequence ID" value="NZ_VYTZ01000002.1"/>
</dbReference>
<proteinExistence type="inferred from homology"/>
<dbReference type="InterPro" id="IPR003679">
    <property type="entry name" value="Amioglycoside_AcTrfase"/>
</dbReference>
<comment type="caution">
    <text evidence="5">The sequence shown here is derived from an EMBL/GenBank/DDBJ whole genome shotgun (WGS) entry which is preliminary data.</text>
</comment>
<evidence type="ECO:0000313" key="6">
    <source>
        <dbReference type="Proteomes" id="UP000327011"/>
    </source>
</evidence>
<name>A0A5J5K9N8_9ACTN</name>
<reference evidence="5 6" key="1">
    <citation type="submission" date="2019-09" db="EMBL/GenBank/DDBJ databases">
        <title>Screening of Novel Bioactive Compounds from Soil-Associated.</title>
        <authorList>
            <person name="Gong X."/>
        </authorList>
    </citation>
    <scope>NUCLEOTIDE SEQUENCE [LARGE SCALE GENOMIC DNA]</scope>
    <source>
        <strain evidence="5 6">Gxj-6</strain>
    </source>
</reference>
<organism evidence="5 6">
    <name type="scientific">Microbispora cellulosiformans</name>
    <dbReference type="NCBI Taxonomy" id="2614688"/>
    <lineage>
        <taxon>Bacteria</taxon>
        <taxon>Bacillati</taxon>
        <taxon>Actinomycetota</taxon>
        <taxon>Actinomycetes</taxon>
        <taxon>Streptosporangiales</taxon>
        <taxon>Streptosporangiaceae</taxon>
        <taxon>Microbispora</taxon>
    </lineage>
</organism>
<gene>
    <name evidence="5" type="ORF">F5972_05420</name>
</gene>
<dbReference type="EC" id="2.3.1.-" evidence="4"/>
<evidence type="ECO:0000313" key="5">
    <source>
        <dbReference type="EMBL" id="KAA9380573.1"/>
    </source>
</evidence>
<dbReference type="EMBL" id="VYTZ01000002">
    <property type="protein sequence ID" value="KAA9380573.1"/>
    <property type="molecule type" value="Genomic_DNA"/>
</dbReference>
<keyword evidence="6" id="KW-1185">Reference proteome</keyword>
<evidence type="ECO:0000256" key="1">
    <source>
        <dbReference type="ARBA" id="ARBA00006383"/>
    </source>
</evidence>
<evidence type="ECO:0000256" key="4">
    <source>
        <dbReference type="RuleBase" id="RU365031"/>
    </source>
</evidence>
<dbReference type="GO" id="GO:0046353">
    <property type="term" value="F:aminoglycoside 3-N-acetyltransferase activity"/>
    <property type="evidence" value="ECO:0007669"/>
    <property type="project" value="UniProtKB-EC"/>
</dbReference>
<keyword evidence="2 4" id="KW-0808">Transferase</keyword>
<dbReference type="PANTHER" id="PTHR11104">
    <property type="entry name" value="AMINOGLYCOSIDE N3-ACETYLTRANSFERASE"/>
    <property type="match status" value="1"/>
</dbReference>
<protein>
    <recommendedName>
        <fullName evidence="4">Aminoglycoside N(3)-acetyltransferase</fullName>
        <ecNumber evidence="4">2.3.1.-</ecNumber>
    </recommendedName>
</protein>
<comment type="catalytic activity">
    <reaction evidence="4">
        <text>a 2-deoxystreptamine antibiotic + acetyl-CoA = an N(3)-acetyl-2-deoxystreptamine antibiotic + CoA + H(+)</text>
        <dbReference type="Rhea" id="RHEA:12665"/>
        <dbReference type="ChEBI" id="CHEBI:15378"/>
        <dbReference type="ChEBI" id="CHEBI:57287"/>
        <dbReference type="ChEBI" id="CHEBI:57288"/>
        <dbReference type="ChEBI" id="CHEBI:57921"/>
        <dbReference type="ChEBI" id="CHEBI:77452"/>
        <dbReference type="EC" id="2.3.1.81"/>
    </reaction>
</comment>
<evidence type="ECO:0000256" key="3">
    <source>
        <dbReference type="ARBA" id="ARBA00023315"/>
    </source>
</evidence>
<dbReference type="InterPro" id="IPR028345">
    <property type="entry name" value="Antibiotic_NAT-like"/>
</dbReference>
<accession>A0A5J5K9N8</accession>
<dbReference type="PANTHER" id="PTHR11104:SF0">
    <property type="entry name" value="SPBETA PROPHAGE-DERIVED AMINOGLYCOSIDE N(3')-ACETYLTRANSFERASE-LIKE PROTEIN YOKD"/>
    <property type="match status" value="1"/>
</dbReference>
<dbReference type="Proteomes" id="UP000327011">
    <property type="component" value="Unassembled WGS sequence"/>
</dbReference>
<dbReference type="Pfam" id="PF02522">
    <property type="entry name" value="Antibiotic_NAT"/>
    <property type="match status" value="1"/>
</dbReference>
<dbReference type="SUPFAM" id="SSF110710">
    <property type="entry name" value="TTHA0583/YokD-like"/>
    <property type="match status" value="1"/>
</dbReference>
<comment type="similarity">
    <text evidence="1 4">Belongs to the antibiotic N-acetyltransferase family.</text>
</comment>
<keyword evidence="3 4" id="KW-0012">Acyltransferase</keyword>